<comment type="caution">
    <text evidence="1">The sequence shown here is derived from an EMBL/GenBank/DDBJ whole genome shotgun (WGS) entry which is preliminary data.</text>
</comment>
<sequence>MANPSHDLLPCPFCGGAARIESNRDWHRIYAAHDDECVFDADDHALMYPAQPGYLIQIAEDWNRRATPPSPSTAPEAWVYECKQPHTDPVIWAEFFSREKPSDAPYIRNARPLFGSALASRPAEVDDEGLPALPTAFVRIDMDDGSIWGQIQDEYWENEQQISLGIDDPLFTAEQYRQGQRDAVAADRARREVDGKIPRESNDALIKLAKYWKLDGDWMTCRGCRRSLIASRDGEELNHGDGCKFWDQHHPWAQLRELIARRPPAENTP</sequence>
<accession>A0A1S2NAB9</accession>
<organism evidence="1 2">
    <name type="scientific">Massilia timonae</name>
    <dbReference type="NCBI Taxonomy" id="47229"/>
    <lineage>
        <taxon>Bacteria</taxon>
        <taxon>Pseudomonadati</taxon>
        <taxon>Pseudomonadota</taxon>
        <taxon>Betaproteobacteria</taxon>
        <taxon>Burkholderiales</taxon>
        <taxon>Oxalobacteraceae</taxon>
        <taxon>Telluria group</taxon>
        <taxon>Massilia</taxon>
    </lineage>
</organism>
<dbReference type="Proteomes" id="UP000180246">
    <property type="component" value="Unassembled WGS sequence"/>
</dbReference>
<gene>
    <name evidence="1" type="ORF">LO55_5073</name>
</gene>
<dbReference type="AlphaFoldDB" id="A0A1S2NAB9"/>
<name>A0A1S2NAB9_9BURK</name>
<protein>
    <submittedName>
        <fullName evidence="1">Uncharacterized protein</fullName>
    </submittedName>
</protein>
<evidence type="ECO:0000313" key="2">
    <source>
        <dbReference type="Proteomes" id="UP000180246"/>
    </source>
</evidence>
<reference evidence="1 2" key="1">
    <citation type="submission" date="2014-10" db="EMBL/GenBank/DDBJ databases">
        <authorList>
            <person name="Seo M.-J."/>
            <person name="Seok Y.J."/>
            <person name="Cha I.-T."/>
        </authorList>
    </citation>
    <scope>NUCLEOTIDE SEQUENCE [LARGE SCALE GENOMIC DNA]</scope>
    <source>
        <strain evidence="1 2">NEU</strain>
    </source>
</reference>
<dbReference type="EMBL" id="JRYB01000001">
    <property type="protein sequence ID" value="OIJ42041.1"/>
    <property type="molecule type" value="Genomic_DNA"/>
</dbReference>
<proteinExistence type="predicted"/>
<evidence type="ECO:0000313" key="1">
    <source>
        <dbReference type="EMBL" id="OIJ42041.1"/>
    </source>
</evidence>
<dbReference type="RefSeq" id="WP_071363549.1">
    <property type="nucleotide sequence ID" value="NZ_JRYB01000001.1"/>
</dbReference>